<organism evidence="1 2">
    <name type="scientific">Papilio machaon</name>
    <name type="common">Old World swallowtail butterfly</name>
    <dbReference type="NCBI Taxonomy" id="76193"/>
    <lineage>
        <taxon>Eukaryota</taxon>
        <taxon>Metazoa</taxon>
        <taxon>Ecdysozoa</taxon>
        <taxon>Arthropoda</taxon>
        <taxon>Hexapoda</taxon>
        <taxon>Insecta</taxon>
        <taxon>Pterygota</taxon>
        <taxon>Neoptera</taxon>
        <taxon>Endopterygota</taxon>
        <taxon>Lepidoptera</taxon>
        <taxon>Glossata</taxon>
        <taxon>Ditrysia</taxon>
        <taxon>Papilionoidea</taxon>
        <taxon>Papilionidae</taxon>
        <taxon>Papilioninae</taxon>
        <taxon>Papilio</taxon>
    </lineage>
</organism>
<reference evidence="1 2" key="1">
    <citation type="journal article" date="2015" name="Nat. Commun.">
        <title>Outbred genome sequencing and CRISPR/Cas9 gene editing in butterflies.</title>
        <authorList>
            <person name="Li X."/>
            <person name="Fan D."/>
            <person name="Zhang W."/>
            <person name="Liu G."/>
            <person name="Zhang L."/>
            <person name="Zhao L."/>
            <person name="Fang X."/>
            <person name="Chen L."/>
            <person name="Dong Y."/>
            <person name="Chen Y."/>
            <person name="Ding Y."/>
            <person name="Zhao R."/>
            <person name="Feng M."/>
            <person name="Zhu Y."/>
            <person name="Feng Y."/>
            <person name="Jiang X."/>
            <person name="Zhu D."/>
            <person name="Xiang H."/>
            <person name="Feng X."/>
            <person name="Li S."/>
            <person name="Wang J."/>
            <person name="Zhang G."/>
            <person name="Kronforst M.R."/>
            <person name="Wang W."/>
        </authorList>
    </citation>
    <scope>NUCLEOTIDE SEQUENCE [LARGE SCALE GENOMIC DNA]</scope>
    <source>
        <strain evidence="1">Ya'a_city_454_Pm</strain>
        <tissue evidence="1">Whole body</tissue>
    </source>
</reference>
<dbReference type="InParanoid" id="A0A0N0PFB4"/>
<evidence type="ECO:0000313" key="2">
    <source>
        <dbReference type="Proteomes" id="UP000053240"/>
    </source>
</evidence>
<sequence length="49" mass="5584">MVVRAQILVTSWTRDGRQGHKFLSRAGLVMVVRAQILVTSWTRDRSSRG</sequence>
<protein>
    <submittedName>
        <fullName evidence="1">Uncharacterized protein</fullName>
    </submittedName>
</protein>
<accession>A0A0N0PFB4</accession>
<evidence type="ECO:0000313" key="1">
    <source>
        <dbReference type="EMBL" id="KPJ21041.1"/>
    </source>
</evidence>
<keyword evidence="2" id="KW-1185">Reference proteome</keyword>
<comment type="caution">
    <text evidence="1">The sequence shown here is derived from an EMBL/GenBank/DDBJ whole genome shotgun (WGS) entry which is preliminary data.</text>
</comment>
<dbReference type="EMBL" id="LADJ01017003">
    <property type="protein sequence ID" value="KPJ21041.1"/>
    <property type="molecule type" value="Genomic_DNA"/>
</dbReference>
<dbReference type="Proteomes" id="UP000053240">
    <property type="component" value="Unassembled WGS sequence"/>
</dbReference>
<proteinExistence type="predicted"/>
<gene>
    <name evidence="1" type="ORF">RR48_00557</name>
</gene>
<name>A0A0N0PFB4_PAPMA</name>
<dbReference type="AlphaFoldDB" id="A0A0N0PFB4"/>